<dbReference type="RefSeq" id="WP_114984926.1">
    <property type="nucleotide sequence ID" value="NZ_CP027806.1"/>
</dbReference>
<sequence>MSEESPKKIITIVYSLLLVLGLFMHMSISGVEVGGLIIGIFTEPTGILTFLGTVAGWLFSFIFKAHTIYMAGTALILWFVVLPMLVRYRILQVRVTFLLSLNVTLFLFLFLKMYGFVPL</sequence>
<protein>
    <submittedName>
        <fullName evidence="2">Uncharacterized protein</fullName>
    </submittedName>
</protein>
<reference evidence="2 3" key="1">
    <citation type="submission" date="2018-03" db="EMBL/GenBank/DDBJ databases">
        <title>Phenotypic and genomic properties of Cyclonatronum proteinivorum gen. nov., sp. nov., a haloalkaliphilic bacteroidete from soda lakes possessing Na+-translocating rhodopsin.</title>
        <authorList>
            <person name="Toshchakov S.V."/>
            <person name="Korzhenkov A."/>
            <person name="Samarov N.I."/>
            <person name="Kublanov I.V."/>
            <person name="Muntyan M.S."/>
            <person name="Sorokin D.Y."/>
        </authorList>
    </citation>
    <scope>NUCLEOTIDE SEQUENCE [LARGE SCALE GENOMIC DNA]</scope>
    <source>
        <strain evidence="2 3">Omega</strain>
    </source>
</reference>
<feature type="transmembrane region" description="Helical" evidence="1">
    <location>
        <begin position="12"/>
        <end position="38"/>
    </location>
</feature>
<dbReference type="AlphaFoldDB" id="A0A345UMR5"/>
<feature type="transmembrane region" description="Helical" evidence="1">
    <location>
        <begin position="68"/>
        <end position="86"/>
    </location>
</feature>
<gene>
    <name evidence="2" type="ORF">CYPRO_2525</name>
</gene>
<feature type="transmembrane region" description="Helical" evidence="1">
    <location>
        <begin position="98"/>
        <end position="117"/>
    </location>
</feature>
<evidence type="ECO:0000256" key="1">
    <source>
        <dbReference type="SAM" id="Phobius"/>
    </source>
</evidence>
<keyword evidence="1" id="KW-0812">Transmembrane</keyword>
<keyword evidence="3" id="KW-1185">Reference proteome</keyword>
<keyword evidence="1" id="KW-0472">Membrane</keyword>
<organism evidence="2 3">
    <name type="scientific">Cyclonatronum proteinivorum</name>
    <dbReference type="NCBI Taxonomy" id="1457365"/>
    <lineage>
        <taxon>Bacteria</taxon>
        <taxon>Pseudomonadati</taxon>
        <taxon>Balneolota</taxon>
        <taxon>Balneolia</taxon>
        <taxon>Balneolales</taxon>
        <taxon>Cyclonatronaceae</taxon>
        <taxon>Cyclonatronum</taxon>
    </lineage>
</organism>
<evidence type="ECO:0000313" key="2">
    <source>
        <dbReference type="EMBL" id="AXJ01767.1"/>
    </source>
</evidence>
<feature type="transmembrane region" description="Helical" evidence="1">
    <location>
        <begin position="45"/>
        <end position="62"/>
    </location>
</feature>
<name>A0A345UMR5_9BACT</name>
<keyword evidence="1" id="KW-1133">Transmembrane helix</keyword>
<accession>A0A345UMR5</accession>
<dbReference type="KEGG" id="cprv:CYPRO_2525"/>
<proteinExistence type="predicted"/>
<dbReference type="Proteomes" id="UP000254808">
    <property type="component" value="Chromosome"/>
</dbReference>
<dbReference type="EMBL" id="CP027806">
    <property type="protein sequence ID" value="AXJ01767.1"/>
    <property type="molecule type" value="Genomic_DNA"/>
</dbReference>
<evidence type="ECO:0000313" key="3">
    <source>
        <dbReference type="Proteomes" id="UP000254808"/>
    </source>
</evidence>